<proteinExistence type="predicted"/>
<reference evidence="1" key="1">
    <citation type="submission" date="2020-06" db="EMBL/GenBank/DDBJ databases">
        <title>Draft genome of Bugula neritina, a colonial animal packing powerful symbionts and potential medicines.</title>
        <authorList>
            <person name="Rayko M."/>
        </authorList>
    </citation>
    <scope>NUCLEOTIDE SEQUENCE [LARGE SCALE GENOMIC DNA]</scope>
    <source>
        <strain evidence="1">Kwan_BN1</strain>
    </source>
</reference>
<accession>A0A7J7JEF8</accession>
<evidence type="ECO:0000313" key="2">
    <source>
        <dbReference type="Proteomes" id="UP000593567"/>
    </source>
</evidence>
<dbReference type="AlphaFoldDB" id="A0A7J7JEF8"/>
<organism evidence="1 2">
    <name type="scientific">Bugula neritina</name>
    <name type="common">Brown bryozoan</name>
    <name type="synonym">Sertularia neritina</name>
    <dbReference type="NCBI Taxonomy" id="10212"/>
    <lineage>
        <taxon>Eukaryota</taxon>
        <taxon>Metazoa</taxon>
        <taxon>Spiralia</taxon>
        <taxon>Lophotrochozoa</taxon>
        <taxon>Bryozoa</taxon>
        <taxon>Gymnolaemata</taxon>
        <taxon>Cheilostomatida</taxon>
        <taxon>Flustrina</taxon>
        <taxon>Buguloidea</taxon>
        <taxon>Bugulidae</taxon>
        <taxon>Bugula</taxon>
    </lineage>
</organism>
<gene>
    <name evidence="1" type="ORF">EB796_017673</name>
</gene>
<dbReference type="OrthoDB" id="6287565at2759"/>
<sequence>MQHTSSPGNALISTKVITGSRSAPDLHVVNENRALEAYGMAVPDIMPLETLHNSLTLAHFEKFLTNVIDMGTITPKRSYMGASNSLNGSRASITSEY</sequence>
<name>A0A7J7JEF8_BUGNE</name>
<keyword evidence="2" id="KW-1185">Reference proteome</keyword>
<comment type="caution">
    <text evidence="1">The sequence shown here is derived from an EMBL/GenBank/DDBJ whole genome shotgun (WGS) entry which is preliminary data.</text>
</comment>
<dbReference type="EMBL" id="VXIV02002632">
    <property type="protein sequence ID" value="KAF6024014.1"/>
    <property type="molecule type" value="Genomic_DNA"/>
</dbReference>
<dbReference type="Proteomes" id="UP000593567">
    <property type="component" value="Unassembled WGS sequence"/>
</dbReference>
<evidence type="ECO:0000313" key="1">
    <source>
        <dbReference type="EMBL" id="KAF6024014.1"/>
    </source>
</evidence>
<protein>
    <submittedName>
        <fullName evidence="1">Uncharacterized protein</fullName>
    </submittedName>
</protein>